<evidence type="ECO:0008006" key="3">
    <source>
        <dbReference type="Google" id="ProtNLM"/>
    </source>
</evidence>
<evidence type="ECO:0000313" key="1">
    <source>
        <dbReference type="EMBL" id="MEJ8672976.1"/>
    </source>
</evidence>
<reference evidence="1 2" key="1">
    <citation type="submission" date="2024-03" db="EMBL/GenBank/DDBJ databases">
        <title>Novel Streptomyces species of biotechnological and ecological value are a feature of Machair soil.</title>
        <authorList>
            <person name="Prole J.R."/>
            <person name="Goodfellow M."/>
            <person name="Allenby N."/>
            <person name="Ward A.C."/>
        </authorList>
    </citation>
    <scope>NUCLEOTIDE SEQUENCE [LARGE SCALE GENOMIC DNA]</scope>
    <source>
        <strain evidence="1 2">MS1.AVA.1</strain>
    </source>
</reference>
<comment type="caution">
    <text evidence="1">The sequence shown here is derived from an EMBL/GenBank/DDBJ whole genome shotgun (WGS) entry which is preliminary data.</text>
</comment>
<gene>
    <name evidence="1" type="ORF">WKI71_45165</name>
</gene>
<proteinExistence type="predicted"/>
<evidence type="ECO:0000313" key="2">
    <source>
        <dbReference type="Proteomes" id="UP001376459"/>
    </source>
</evidence>
<sequence length="66" mass="7456">MTAEADEYAFLWNGTEEGWVVIRTDAGEAIYNARTQRALLIEDNALAARVIELMREHGCQFLDSIP</sequence>
<name>A0ABU8UVN6_9ACTN</name>
<protein>
    <recommendedName>
        <fullName evidence="3">Response regulatory domain-containing protein</fullName>
    </recommendedName>
</protein>
<keyword evidence="2" id="KW-1185">Reference proteome</keyword>
<accession>A0ABU8UVN6</accession>
<dbReference type="Proteomes" id="UP001376459">
    <property type="component" value="Unassembled WGS sequence"/>
</dbReference>
<dbReference type="EMBL" id="JBBKAK010000001">
    <property type="protein sequence ID" value="MEJ8672976.1"/>
    <property type="molecule type" value="Genomic_DNA"/>
</dbReference>
<organism evidence="1 2">
    <name type="scientific">Streptomyces machairae</name>
    <dbReference type="NCBI Taxonomy" id="3134109"/>
    <lineage>
        <taxon>Bacteria</taxon>
        <taxon>Bacillati</taxon>
        <taxon>Actinomycetota</taxon>
        <taxon>Actinomycetes</taxon>
        <taxon>Kitasatosporales</taxon>
        <taxon>Streptomycetaceae</taxon>
        <taxon>Streptomyces</taxon>
    </lineage>
</organism>